<dbReference type="AlphaFoldDB" id="A0A1H1RLC8"/>
<evidence type="ECO:0000256" key="1">
    <source>
        <dbReference type="SAM" id="SignalP"/>
    </source>
</evidence>
<evidence type="ECO:0000313" key="4">
    <source>
        <dbReference type="Proteomes" id="UP000199679"/>
    </source>
</evidence>
<dbReference type="GO" id="GO:0016853">
    <property type="term" value="F:isomerase activity"/>
    <property type="evidence" value="ECO:0007669"/>
    <property type="project" value="UniProtKB-KW"/>
</dbReference>
<dbReference type="InterPro" id="IPR032710">
    <property type="entry name" value="NTF2-like_dom_sf"/>
</dbReference>
<organism evidence="3 4">
    <name type="scientific">Mucilaginibacter mallensis</name>
    <dbReference type="NCBI Taxonomy" id="652787"/>
    <lineage>
        <taxon>Bacteria</taxon>
        <taxon>Pseudomonadati</taxon>
        <taxon>Bacteroidota</taxon>
        <taxon>Sphingobacteriia</taxon>
        <taxon>Sphingobacteriales</taxon>
        <taxon>Sphingobacteriaceae</taxon>
        <taxon>Mucilaginibacter</taxon>
    </lineage>
</organism>
<dbReference type="Pfam" id="PF14534">
    <property type="entry name" value="DUF4440"/>
    <property type="match status" value="1"/>
</dbReference>
<keyword evidence="1" id="KW-0732">Signal</keyword>
<keyword evidence="3" id="KW-0413">Isomerase</keyword>
<evidence type="ECO:0000313" key="3">
    <source>
        <dbReference type="EMBL" id="SDS36514.1"/>
    </source>
</evidence>
<dbReference type="OrthoDB" id="120856at2"/>
<dbReference type="SUPFAM" id="SSF54427">
    <property type="entry name" value="NTF2-like"/>
    <property type="match status" value="1"/>
</dbReference>
<dbReference type="InterPro" id="IPR027843">
    <property type="entry name" value="DUF4440"/>
</dbReference>
<name>A0A1H1RLC8_MUCMA</name>
<proteinExistence type="predicted"/>
<dbReference type="EMBL" id="LT629740">
    <property type="protein sequence ID" value="SDS36514.1"/>
    <property type="molecule type" value="Genomic_DNA"/>
</dbReference>
<dbReference type="RefSeq" id="WP_091369955.1">
    <property type="nucleotide sequence ID" value="NZ_LT629740.1"/>
</dbReference>
<keyword evidence="4" id="KW-1185">Reference proteome</keyword>
<dbReference type="Gene3D" id="3.10.450.50">
    <property type="match status" value="1"/>
</dbReference>
<sequence>MKRLLLSCLFIFTLCTVYAQDKQAILKLLADQQQAWNNADVDGFMQGYWKSDSLMFVGKTGPVYGWQTTLDNYKKRYPGKAAMGQLAFKVIKLQLLDPENAFMLGGWHLTRASGDIGGYFTLWFRKIDGGWKIVCDHTSSNS</sequence>
<accession>A0A1H1RLC8</accession>
<evidence type="ECO:0000259" key="2">
    <source>
        <dbReference type="Pfam" id="PF14534"/>
    </source>
</evidence>
<dbReference type="STRING" id="652787.SAMN05216490_1024"/>
<feature type="chain" id="PRO_5009258990" evidence="1">
    <location>
        <begin position="20"/>
        <end position="142"/>
    </location>
</feature>
<dbReference type="Proteomes" id="UP000199679">
    <property type="component" value="Chromosome I"/>
</dbReference>
<gene>
    <name evidence="3" type="ORF">SAMN05216490_1024</name>
</gene>
<reference evidence="3 4" key="1">
    <citation type="submission" date="2016-10" db="EMBL/GenBank/DDBJ databases">
        <authorList>
            <person name="de Groot N.N."/>
        </authorList>
    </citation>
    <scope>NUCLEOTIDE SEQUENCE [LARGE SCALE GENOMIC DNA]</scope>
    <source>
        <strain evidence="3 4">MP1X4</strain>
    </source>
</reference>
<feature type="domain" description="DUF4440" evidence="2">
    <location>
        <begin position="25"/>
        <end position="133"/>
    </location>
</feature>
<protein>
    <submittedName>
        <fullName evidence="3">Ketosteroid isomerase homolog</fullName>
    </submittedName>
</protein>
<feature type="signal peptide" evidence="1">
    <location>
        <begin position="1"/>
        <end position="19"/>
    </location>
</feature>